<evidence type="ECO:0000256" key="8">
    <source>
        <dbReference type="ARBA" id="ARBA00022970"/>
    </source>
</evidence>
<feature type="transmembrane region" description="Helical" evidence="11">
    <location>
        <begin position="120"/>
        <end position="137"/>
    </location>
</feature>
<feature type="transmembrane region" description="Helical" evidence="11">
    <location>
        <begin position="23"/>
        <end position="40"/>
    </location>
</feature>
<evidence type="ECO:0000256" key="2">
    <source>
        <dbReference type="ARBA" id="ARBA00005417"/>
    </source>
</evidence>
<dbReference type="CDD" id="cd06581">
    <property type="entry name" value="TM_PBP1_LivM_like"/>
    <property type="match status" value="1"/>
</dbReference>
<evidence type="ECO:0000256" key="5">
    <source>
        <dbReference type="ARBA" id="ARBA00022692"/>
    </source>
</evidence>
<dbReference type="PROSITE" id="PS00211">
    <property type="entry name" value="ABC_TRANSPORTER_1"/>
    <property type="match status" value="1"/>
</dbReference>
<comment type="similarity">
    <text evidence="2">Belongs to the ABC transporter superfamily.</text>
</comment>
<keyword evidence="14" id="KW-1185">Reference proteome</keyword>
<keyword evidence="7 13" id="KW-0067">ATP-binding</keyword>
<dbReference type="CDD" id="cd03219">
    <property type="entry name" value="ABC_Mj1267_LivG_branched"/>
    <property type="match status" value="1"/>
</dbReference>
<reference evidence="14" key="1">
    <citation type="journal article" date="2019" name="Int. J. Syst. Evol. Microbiol.">
        <title>The Global Catalogue of Microorganisms (GCM) 10K type strain sequencing project: providing services to taxonomists for standard genome sequencing and annotation.</title>
        <authorList>
            <consortium name="The Broad Institute Genomics Platform"/>
            <consortium name="The Broad Institute Genome Sequencing Center for Infectious Disease"/>
            <person name="Wu L."/>
            <person name="Ma J."/>
        </authorList>
    </citation>
    <scope>NUCLEOTIDE SEQUENCE [LARGE SCALE GENOMIC DNA]</scope>
    <source>
        <strain evidence="14">CGMCC 1.10759</strain>
    </source>
</reference>
<dbReference type="SUPFAM" id="SSF52540">
    <property type="entry name" value="P-loop containing nucleoside triphosphate hydrolases"/>
    <property type="match status" value="1"/>
</dbReference>
<feature type="transmembrane region" description="Helical" evidence="11">
    <location>
        <begin position="91"/>
        <end position="113"/>
    </location>
</feature>
<feature type="transmembrane region" description="Helical" evidence="11">
    <location>
        <begin position="204"/>
        <end position="226"/>
    </location>
</feature>
<dbReference type="PROSITE" id="PS50893">
    <property type="entry name" value="ABC_TRANSPORTER_2"/>
    <property type="match status" value="1"/>
</dbReference>
<dbReference type="RefSeq" id="WP_380599869.1">
    <property type="nucleotide sequence ID" value="NZ_JBHSDU010000003.1"/>
</dbReference>
<dbReference type="PANTHER" id="PTHR43820">
    <property type="entry name" value="HIGH-AFFINITY BRANCHED-CHAIN AMINO ACID TRANSPORT ATP-BINDING PROTEIN LIVF"/>
    <property type="match status" value="1"/>
</dbReference>
<dbReference type="PANTHER" id="PTHR43820:SF3">
    <property type="entry name" value="BRANCHED-CHAIN AMINO ACID TRANSPORT SYSTEM,ATP-BINDING PROTEIN"/>
    <property type="match status" value="1"/>
</dbReference>
<dbReference type="GO" id="GO:0005524">
    <property type="term" value="F:ATP binding"/>
    <property type="evidence" value="ECO:0007669"/>
    <property type="project" value="UniProtKB-KW"/>
</dbReference>
<dbReference type="InterPro" id="IPR032823">
    <property type="entry name" value="BCA_ABC_TP_C"/>
</dbReference>
<keyword evidence="3" id="KW-0813">Transport</keyword>
<accession>A0ABV8SYR3</accession>
<sequence length="591" mass="61571">MAAAVLLIAVAAALFGSTSMQRVVAHAAVMLSAVLALQLFSGNSRIVSFGHAAFMALGAYTVGILTLNAQLQHNALPQLPTLLADLELSTWNALIVAALVGAIAGVISGATLLRLSGSAAAIATLAFLIIVYTLLAAAREITRGSQPFYGVPRDAGLWATALFAMLTLVITRTFRETSWGLAARAAADDEAGAIAVGINPRAAFFFPWVLSATLAAVAGGLLAQVLGAFTPHTFYFDLAFTLLVTLIVGGMGSSLGALAGLLATTVLIEVMRQVESAVSVFGLTQSALAIAMILVIWRRPEGLSGGLELNLLRRLGKQPAAPVVPMEVKRANADVLRVAAVTKRYAGLVAVSDVSFEIAPDSITGIIGPNGAGKTTLVSMLAGHVPPTDGKIHLGETAVHKTAAHRVVRAGLGRTFQNIRVFTRMTVLENVLSAARGVHSNVAAAEEAARRELARVGLLEQADALAGSLAYGMRRRVEIARALACEPTFLLLDEPAAGLNPAETRELMILLAAVRKERGIGIVLVEHDLMFVMQLCESILVLDQGRLIADGTPAEVQSHPAVIAAYLGSRVAAKSLATNQPSLNPVAAGSN</sequence>
<feature type="transmembrane region" description="Helical" evidence="11">
    <location>
        <begin position="276"/>
        <end position="297"/>
    </location>
</feature>
<dbReference type="InterPro" id="IPR003439">
    <property type="entry name" value="ABC_transporter-like_ATP-bd"/>
</dbReference>
<organism evidence="13 14">
    <name type="scientific">Steroidobacter flavus</name>
    <dbReference type="NCBI Taxonomy" id="1842136"/>
    <lineage>
        <taxon>Bacteria</taxon>
        <taxon>Pseudomonadati</taxon>
        <taxon>Pseudomonadota</taxon>
        <taxon>Gammaproteobacteria</taxon>
        <taxon>Steroidobacterales</taxon>
        <taxon>Steroidobacteraceae</taxon>
        <taxon>Steroidobacter</taxon>
    </lineage>
</organism>
<comment type="subcellular location">
    <subcellularLocation>
        <location evidence="1">Cell inner membrane</location>
        <topology evidence="1">Multi-pass membrane protein</topology>
    </subcellularLocation>
</comment>
<comment type="caution">
    <text evidence="13">The sequence shown here is derived from an EMBL/GenBank/DDBJ whole genome shotgun (WGS) entry which is preliminary data.</text>
</comment>
<evidence type="ECO:0000256" key="1">
    <source>
        <dbReference type="ARBA" id="ARBA00004429"/>
    </source>
</evidence>
<feature type="transmembrane region" description="Helical" evidence="11">
    <location>
        <begin position="238"/>
        <end position="264"/>
    </location>
</feature>
<keyword evidence="10 11" id="KW-0472">Membrane</keyword>
<dbReference type="EMBL" id="JBHSDU010000003">
    <property type="protein sequence ID" value="MFC4311484.1"/>
    <property type="molecule type" value="Genomic_DNA"/>
</dbReference>
<evidence type="ECO:0000256" key="4">
    <source>
        <dbReference type="ARBA" id="ARBA00022475"/>
    </source>
</evidence>
<evidence type="ECO:0000256" key="10">
    <source>
        <dbReference type="ARBA" id="ARBA00023136"/>
    </source>
</evidence>
<name>A0ABV8SYR3_9GAMM</name>
<dbReference type="Pfam" id="PF00005">
    <property type="entry name" value="ABC_tran"/>
    <property type="match status" value="1"/>
</dbReference>
<dbReference type="InterPro" id="IPR043428">
    <property type="entry name" value="LivM-like"/>
</dbReference>
<dbReference type="InterPro" id="IPR017871">
    <property type="entry name" value="ABC_transporter-like_CS"/>
</dbReference>
<keyword evidence="6" id="KW-0547">Nucleotide-binding</keyword>
<evidence type="ECO:0000313" key="14">
    <source>
        <dbReference type="Proteomes" id="UP001595904"/>
    </source>
</evidence>
<evidence type="ECO:0000313" key="13">
    <source>
        <dbReference type="EMBL" id="MFC4311484.1"/>
    </source>
</evidence>
<evidence type="ECO:0000256" key="6">
    <source>
        <dbReference type="ARBA" id="ARBA00022741"/>
    </source>
</evidence>
<dbReference type="Proteomes" id="UP001595904">
    <property type="component" value="Unassembled WGS sequence"/>
</dbReference>
<evidence type="ECO:0000259" key="12">
    <source>
        <dbReference type="PROSITE" id="PS50893"/>
    </source>
</evidence>
<evidence type="ECO:0000256" key="3">
    <source>
        <dbReference type="ARBA" id="ARBA00022448"/>
    </source>
</evidence>
<dbReference type="Pfam" id="PF12399">
    <property type="entry name" value="BCA_ABC_TP_C"/>
    <property type="match status" value="1"/>
</dbReference>
<dbReference type="Gene3D" id="3.40.50.300">
    <property type="entry name" value="P-loop containing nucleotide triphosphate hydrolases"/>
    <property type="match status" value="1"/>
</dbReference>
<dbReference type="SMART" id="SM00382">
    <property type="entry name" value="AAA"/>
    <property type="match status" value="1"/>
</dbReference>
<dbReference type="InterPro" id="IPR027417">
    <property type="entry name" value="P-loop_NTPase"/>
</dbReference>
<keyword evidence="8" id="KW-0029">Amino-acid transport</keyword>
<evidence type="ECO:0000256" key="11">
    <source>
        <dbReference type="SAM" id="Phobius"/>
    </source>
</evidence>
<feature type="domain" description="ABC transporter" evidence="12">
    <location>
        <begin position="336"/>
        <end position="569"/>
    </location>
</feature>
<keyword evidence="9 11" id="KW-1133">Transmembrane helix</keyword>
<dbReference type="Pfam" id="PF02653">
    <property type="entry name" value="BPD_transp_2"/>
    <property type="match status" value="1"/>
</dbReference>
<protein>
    <submittedName>
        <fullName evidence="13">ATP-binding cassette domain-containing protein</fullName>
    </submittedName>
</protein>
<keyword evidence="4" id="KW-1003">Cell membrane</keyword>
<feature type="transmembrane region" description="Helical" evidence="11">
    <location>
        <begin position="157"/>
        <end position="174"/>
    </location>
</feature>
<evidence type="ECO:0000256" key="9">
    <source>
        <dbReference type="ARBA" id="ARBA00022989"/>
    </source>
</evidence>
<dbReference type="InterPro" id="IPR052156">
    <property type="entry name" value="BCAA_Transport_ATP-bd_LivF"/>
</dbReference>
<gene>
    <name evidence="13" type="ORF">ACFPN2_20455</name>
</gene>
<proteinExistence type="inferred from homology"/>
<feature type="transmembrane region" description="Helical" evidence="11">
    <location>
        <begin position="52"/>
        <end position="71"/>
    </location>
</feature>
<dbReference type="InterPro" id="IPR003593">
    <property type="entry name" value="AAA+_ATPase"/>
</dbReference>
<dbReference type="InterPro" id="IPR001851">
    <property type="entry name" value="ABC_transp_permease"/>
</dbReference>
<evidence type="ECO:0000256" key="7">
    <source>
        <dbReference type="ARBA" id="ARBA00022840"/>
    </source>
</evidence>
<keyword evidence="5 11" id="KW-0812">Transmembrane</keyword>